<dbReference type="Pfam" id="PF01627">
    <property type="entry name" value="Hpt"/>
    <property type="match status" value="1"/>
</dbReference>
<evidence type="ECO:0000259" key="21">
    <source>
        <dbReference type="PROSITE" id="PS50894"/>
    </source>
</evidence>
<dbReference type="STRING" id="197461.A3843_00435"/>
<keyword evidence="11 18" id="KW-1133">Transmembrane helix</keyword>
<comment type="subcellular location">
    <subcellularLocation>
        <location evidence="2">Cell membrane</location>
        <topology evidence="2">Multi-pass membrane protein</topology>
    </subcellularLocation>
</comment>
<feature type="transmembrane region" description="Helical" evidence="18">
    <location>
        <begin position="167"/>
        <end position="186"/>
    </location>
</feature>
<feature type="transmembrane region" description="Helical" evidence="18">
    <location>
        <begin position="106"/>
        <end position="128"/>
    </location>
</feature>
<dbReference type="Pfam" id="PF00512">
    <property type="entry name" value="HisKA"/>
    <property type="match status" value="1"/>
</dbReference>
<comment type="caution">
    <text evidence="22">The sequence shown here is derived from an EMBL/GenBank/DDBJ whole genome shotgun (WGS) entry which is preliminary data.</text>
</comment>
<dbReference type="PROSITE" id="PS50894">
    <property type="entry name" value="HPT"/>
    <property type="match status" value="1"/>
</dbReference>
<dbReference type="InterPro" id="IPR005467">
    <property type="entry name" value="His_kinase_dom"/>
</dbReference>
<evidence type="ECO:0000313" key="23">
    <source>
        <dbReference type="Proteomes" id="UP000185783"/>
    </source>
</evidence>
<dbReference type="PRINTS" id="PR00344">
    <property type="entry name" value="BCTRLSENSOR"/>
</dbReference>
<dbReference type="AlphaFoldDB" id="A0A1U7JC91"/>
<keyword evidence="6" id="KW-0808">Transferase</keyword>
<accession>A0A1U7JC91</accession>
<dbReference type="Proteomes" id="UP000185783">
    <property type="component" value="Unassembled WGS sequence"/>
</dbReference>
<evidence type="ECO:0000256" key="11">
    <source>
        <dbReference type="ARBA" id="ARBA00022989"/>
    </source>
</evidence>
<dbReference type="Pfam" id="PF02518">
    <property type="entry name" value="HATPase_c"/>
    <property type="match status" value="1"/>
</dbReference>
<keyword evidence="9" id="KW-0418">Kinase</keyword>
<keyword evidence="7 18" id="KW-0812">Transmembrane</keyword>
<protein>
    <recommendedName>
        <fullName evidence="15">Sensory/regulatory protein RpfC</fullName>
        <ecNumber evidence="3">2.7.13.3</ecNumber>
    </recommendedName>
</protein>
<comment type="catalytic activity">
    <reaction evidence="1">
        <text>ATP + protein L-histidine = ADP + protein N-phospho-L-histidine.</text>
        <dbReference type="EC" id="2.7.13.3"/>
    </reaction>
</comment>
<name>A0A1U7JC91_9HYPH</name>
<dbReference type="InterPro" id="IPR036890">
    <property type="entry name" value="HATPase_C_sf"/>
</dbReference>
<feature type="domain" description="HPt" evidence="21">
    <location>
        <begin position="757"/>
        <end position="850"/>
    </location>
</feature>
<dbReference type="Gene3D" id="1.10.287.130">
    <property type="match status" value="1"/>
</dbReference>
<evidence type="ECO:0000256" key="18">
    <source>
        <dbReference type="SAM" id="Phobius"/>
    </source>
</evidence>
<evidence type="ECO:0000256" key="7">
    <source>
        <dbReference type="ARBA" id="ARBA00022692"/>
    </source>
</evidence>
<evidence type="ECO:0000256" key="17">
    <source>
        <dbReference type="PROSITE-ProRule" id="PRU00169"/>
    </source>
</evidence>
<feature type="domain" description="Histidine kinase" evidence="19">
    <location>
        <begin position="209"/>
        <end position="430"/>
    </location>
</feature>
<evidence type="ECO:0000256" key="9">
    <source>
        <dbReference type="ARBA" id="ARBA00022777"/>
    </source>
</evidence>
<dbReference type="RefSeq" id="WP_051269336.1">
    <property type="nucleotide sequence ID" value="NZ_LVVZ01000049.1"/>
</dbReference>
<feature type="transmembrane region" description="Helical" evidence="18">
    <location>
        <begin position="68"/>
        <end position="86"/>
    </location>
</feature>
<evidence type="ECO:0000256" key="15">
    <source>
        <dbReference type="ARBA" id="ARBA00068150"/>
    </source>
</evidence>
<evidence type="ECO:0000256" key="6">
    <source>
        <dbReference type="ARBA" id="ARBA00022679"/>
    </source>
</evidence>
<dbReference type="InterPro" id="IPR036097">
    <property type="entry name" value="HisK_dim/P_sf"/>
</dbReference>
<dbReference type="SMART" id="SM00387">
    <property type="entry name" value="HATPase_c"/>
    <property type="match status" value="1"/>
</dbReference>
<dbReference type="Gene3D" id="3.40.50.2300">
    <property type="match status" value="1"/>
</dbReference>
<dbReference type="CDD" id="cd17546">
    <property type="entry name" value="REC_hyHK_CKI1_RcsC-like"/>
    <property type="match status" value="1"/>
</dbReference>
<dbReference type="GO" id="GO:0005524">
    <property type="term" value="F:ATP binding"/>
    <property type="evidence" value="ECO:0007669"/>
    <property type="project" value="UniProtKB-KW"/>
</dbReference>
<dbReference type="InterPro" id="IPR008207">
    <property type="entry name" value="Sig_transdc_His_kin_Hpt_dom"/>
</dbReference>
<dbReference type="PROSITE" id="PS50109">
    <property type="entry name" value="HIS_KIN"/>
    <property type="match status" value="1"/>
</dbReference>
<dbReference type="SUPFAM" id="SSF55874">
    <property type="entry name" value="ATPase domain of HSP90 chaperone/DNA topoisomerase II/histidine kinase"/>
    <property type="match status" value="1"/>
</dbReference>
<evidence type="ECO:0000313" key="22">
    <source>
        <dbReference type="EMBL" id="OKL42325.1"/>
    </source>
</evidence>
<evidence type="ECO:0000256" key="8">
    <source>
        <dbReference type="ARBA" id="ARBA00022741"/>
    </source>
</evidence>
<dbReference type="PANTHER" id="PTHR45339:SF1">
    <property type="entry name" value="HYBRID SIGNAL TRANSDUCTION HISTIDINE KINASE J"/>
    <property type="match status" value="1"/>
</dbReference>
<dbReference type="PROSITE" id="PS50110">
    <property type="entry name" value="RESPONSE_REGULATORY"/>
    <property type="match status" value="1"/>
</dbReference>
<gene>
    <name evidence="22" type="ORF">A3843_00435</name>
</gene>
<dbReference type="InterPro" id="IPR004358">
    <property type="entry name" value="Sig_transdc_His_kin-like_C"/>
</dbReference>
<dbReference type="Pfam" id="PF00072">
    <property type="entry name" value="Response_reg"/>
    <property type="match status" value="1"/>
</dbReference>
<evidence type="ECO:0000256" key="5">
    <source>
        <dbReference type="ARBA" id="ARBA00022553"/>
    </source>
</evidence>
<dbReference type="SUPFAM" id="SSF47226">
    <property type="entry name" value="Histidine-containing phosphotransfer domain, HPT domain"/>
    <property type="match status" value="1"/>
</dbReference>
<dbReference type="InterPro" id="IPR001789">
    <property type="entry name" value="Sig_transdc_resp-reg_receiver"/>
</dbReference>
<evidence type="ECO:0000256" key="12">
    <source>
        <dbReference type="ARBA" id="ARBA00023012"/>
    </source>
</evidence>
<feature type="domain" description="Response regulatory" evidence="20">
    <location>
        <begin position="591"/>
        <end position="708"/>
    </location>
</feature>
<dbReference type="PANTHER" id="PTHR45339">
    <property type="entry name" value="HYBRID SIGNAL TRANSDUCTION HISTIDINE KINASE J"/>
    <property type="match status" value="1"/>
</dbReference>
<reference evidence="22 23" key="1">
    <citation type="submission" date="2016-03" db="EMBL/GenBank/DDBJ databases">
        <title>Genome sequence of Nesiotobacter sp. nov., a moderately halophilic alphaproteobacterium isolated from the Yellow Sea, China.</title>
        <authorList>
            <person name="Zhang G."/>
            <person name="Zhang R."/>
        </authorList>
    </citation>
    <scope>NUCLEOTIDE SEQUENCE [LARGE SCALE GENOMIC DNA]</scope>
    <source>
        <strain evidence="22 23">WB1-6</strain>
    </source>
</reference>
<dbReference type="FunFam" id="1.10.287.130:FF:000002">
    <property type="entry name" value="Two-component osmosensing histidine kinase"/>
    <property type="match status" value="1"/>
</dbReference>
<feature type="modified residue" description="Phosphohistidine" evidence="16">
    <location>
        <position position="796"/>
    </location>
</feature>
<feature type="transmembrane region" description="Helical" evidence="18">
    <location>
        <begin position="140"/>
        <end position="161"/>
    </location>
</feature>
<keyword evidence="10" id="KW-0067">ATP-binding</keyword>
<comment type="subunit">
    <text evidence="14">At low DSF concentrations, interacts with RpfF.</text>
</comment>
<dbReference type="Gene3D" id="3.30.565.10">
    <property type="entry name" value="Histidine kinase-like ATPase, C-terminal domain"/>
    <property type="match status" value="1"/>
</dbReference>
<dbReference type="Gene3D" id="1.20.120.160">
    <property type="entry name" value="HPT domain"/>
    <property type="match status" value="1"/>
</dbReference>
<evidence type="ECO:0000259" key="19">
    <source>
        <dbReference type="PROSITE" id="PS50109"/>
    </source>
</evidence>
<evidence type="ECO:0000256" key="4">
    <source>
        <dbReference type="ARBA" id="ARBA00022475"/>
    </source>
</evidence>
<dbReference type="CDD" id="cd00082">
    <property type="entry name" value="HisKA"/>
    <property type="match status" value="1"/>
</dbReference>
<dbReference type="EC" id="2.7.13.3" evidence="3"/>
<evidence type="ECO:0000256" key="14">
    <source>
        <dbReference type="ARBA" id="ARBA00064003"/>
    </source>
</evidence>
<dbReference type="SUPFAM" id="SSF52172">
    <property type="entry name" value="CheY-like"/>
    <property type="match status" value="1"/>
</dbReference>
<keyword evidence="5 17" id="KW-0597">Phosphoprotein</keyword>
<proteinExistence type="predicted"/>
<dbReference type="InterPro" id="IPR011006">
    <property type="entry name" value="CheY-like_superfamily"/>
</dbReference>
<organism evidence="22 23">
    <name type="scientific">Pseudovibrio exalbescens</name>
    <dbReference type="NCBI Taxonomy" id="197461"/>
    <lineage>
        <taxon>Bacteria</taxon>
        <taxon>Pseudomonadati</taxon>
        <taxon>Pseudomonadota</taxon>
        <taxon>Alphaproteobacteria</taxon>
        <taxon>Hyphomicrobiales</taxon>
        <taxon>Stappiaceae</taxon>
        <taxon>Pseudovibrio</taxon>
    </lineage>
</organism>
<dbReference type="GO" id="GO:0005886">
    <property type="term" value="C:plasma membrane"/>
    <property type="evidence" value="ECO:0007669"/>
    <property type="project" value="UniProtKB-SubCell"/>
</dbReference>
<dbReference type="InterPro" id="IPR003594">
    <property type="entry name" value="HATPase_dom"/>
</dbReference>
<dbReference type="SMART" id="SM00448">
    <property type="entry name" value="REC"/>
    <property type="match status" value="1"/>
</dbReference>
<evidence type="ECO:0000256" key="1">
    <source>
        <dbReference type="ARBA" id="ARBA00000085"/>
    </source>
</evidence>
<sequence>MRKDTPLKPALERLTRLVSNAYAAFRRSNAATGGETEMSLNRVLIALVLMPYAMSDARFLIDRHNFGTTMLLSFLVGTAVLFILVLRAKKPNAVRRTCAMVMDLGMLTLAMYAGGQFVAITFPIYLWVIFGNGFRFGIKYLVMSCLLSVAGFSLVLTTPYWQEQAQLGWGLLACLIIVPIYAAKLIRDLSRAKRAAEAASQAKTQFLTAVSHELRTPLNAIIGMGEMLKDTKLDQDQHEMTVTIKSSAQSLLSLIDGILDFSRIEAGELDIKHGVFSVDELFRETAQIVGGQARARNLRFCRFISPEVEDMLVGDHRHLHEVLINLTGNALKFTHSGFVAIRAFQRDNSGSDAHLVIQVADSGIGISEEAQTRIFERFTQADETIVDRFGGTGLGLTIVKQVVEGMGGSISVDSTVGIGSTFTLEIPVKRVASTRPERLVFAEAIYFIVTEHDQIAERLAKGLARFGISARHAPTPSAAIAMLGELTVQGVREAILFIDEQCVHGPIEVLGHAIQSPDRLIDAHLVLLKTTETPLEEVENVYNRCRSLLDLARAEEDLYRVLQITGARPPQQAAEPPTLAERIYQTHKGLSVLVAEDNKTNQRVISKILERGGHHCTIVDNGEEALDAMEEEVFDLALMDLNMPVINGLEAIKLHRLTEHGEGHLPIVALTADATPAATRRALEAGADACATKPIEPDVLLTLIDNTVTELGRRTPETDTAATADKLVSVAAFPSSPSQPCGAIDYTCLDNLANLGGADFVSGVIADYLEDAATLLEEFSAAVNDKDPIAIRDKAHALNSASANIGAQDVAALCQRWETARAPDLMAEGDAMVTKLADALEKARAGLHAYALNLGQPEEAAPVQLRK</sequence>
<dbReference type="GO" id="GO:0000155">
    <property type="term" value="F:phosphorelay sensor kinase activity"/>
    <property type="evidence" value="ECO:0007669"/>
    <property type="project" value="InterPro"/>
</dbReference>
<keyword evidence="8" id="KW-0547">Nucleotide-binding</keyword>
<dbReference type="SUPFAM" id="SSF47384">
    <property type="entry name" value="Homodimeric domain of signal transducing histidine kinase"/>
    <property type="match status" value="1"/>
</dbReference>
<dbReference type="FunFam" id="3.30.565.10:FF:000010">
    <property type="entry name" value="Sensor histidine kinase RcsC"/>
    <property type="match status" value="1"/>
</dbReference>
<keyword evidence="4" id="KW-1003">Cell membrane</keyword>
<dbReference type="InterPro" id="IPR003661">
    <property type="entry name" value="HisK_dim/P_dom"/>
</dbReference>
<keyword evidence="13 18" id="KW-0472">Membrane</keyword>
<keyword evidence="12" id="KW-0902">Two-component regulatory system</keyword>
<dbReference type="SMART" id="SM00388">
    <property type="entry name" value="HisKA"/>
    <property type="match status" value="1"/>
</dbReference>
<dbReference type="EMBL" id="LVVZ01000049">
    <property type="protein sequence ID" value="OKL42325.1"/>
    <property type="molecule type" value="Genomic_DNA"/>
</dbReference>
<feature type="transmembrane region" description="Helical" evidence="18">
    <location>
        <begin position="43"/>
        <end position="61"/>
    </location>
</feature>
<evidence type="ECO:0000259" key="20">
    <source>
        <dbReference type="PROSITE" id="PS50110"/>
    </source>
</evidence>
<evidence type="ECO:0000256" key="2">
    <source>
        <dbReference type="ARBA" id="ARBA00004651"/>
    </source>
</evidence>
<dbReference type="CDD" id="cd16922">
    <property type="entry name" value="HATPase_EvgS-ArcB-TorS-like"/>
    <property type="match status" value="1"/>
</dbReference>
<evidence type="ECO:0000256" key="10">
    <source>
        <dbReference type="ARBA" id="ARBA00022840"/>
    </source>
</evidence>
<evidence type="ECO:0000256" key="13">
    <source>
        <dbReference type="ARBA" id="ARBA00023136"/>
    </source>
</evidence>
<evidence type="ECO:0000256" key="16">
    <source>
        <dbReference type="PROSITE-ProRule" id="PRU00110"/>
    </source>
</evidence>
<keyword evidence="23" id="KW-1185">Reference proteome</keyword>
<feature type="modified residue" description="4-aspartylphosphate" evidence="17">
    <location>
        <position position="640"/>
    </location>
</feature>
<evidence type="ECO:0000256" key="3">
    <source>
        <dbReference type="ARBA" id="ARBA00012438"/>
    </source>
</evidence>
<dbReference type="InterPro" id="IPR036641">
    <property type="entry name" value="HPT_dom_sf"/>
</dbReference>